<dbReference type="Gene3D" id="3.20.20.220">
    <property type="match status" value="1"/>
</dbReference>
<dbReference type="Pfam" id="PF01619">
    <property type="entry name" value="Pro_dh"/>
    <property type="match status" value="1"/>
</dbReference>
<comment type="catalytic activity">
    <reaction evidence="4 5">
        <text>L-glutamate 5-semialdehyde + NAD(+) + H2O = L-glutamate + NADH + 2 H(+)</text>
        <dbReference type="Rhea" id="RHEA:30235"/>
        <dbReference type="ChEBI" id="CHEBI:15377"/>
        <dbReference type="ChEBI" id="CHEBI:15378"/>
        <dbReference type="ChEBI" id="CHEBI:29985"/>
        <dbReference type="ChEBI" id="CHEBI:57540"/>
        <dbReference type="ChEBI" id="CHEBI:57945"/>
        <dbReference type="ChEBI" id="CHEBI:58066"/>
        <dbReference type="EC" id="1.2.1.88"/>
    </reaction>
</comment>
<dbReference type="CDD" id="cd07125">
    <property type="entry name" value="ALDH_PutA-P5CDH"/>
    <property type="match status" value="1"/>
</dbReference>
<dbReference type="Gene3D" id="3.40.605.10">
    <property type="entry name" value="Aldehyde Dehydrogenase, Chain A, domain 1"/>
    <property type="match status" value="1"/>
</dbReference>
<keyword evidence="5" id="KW-0274">FAD</keyword>
<accession>A0ABW4N2L8</accession>
<dbReference type="InterPro" id="IPR024082">
    <property type="entry name" value="PRODH_PutA_dom_II"/>
</dbReference>
<comment type="caution">
    <text evidence="9">The sequence shown here is derived from an EMBL/GenBank/DDBJ whole genome shotgun (WGS) entry which is preliminary data.</text>
</comment>
<dbReference type="EC" id="1.5.5.2" evidence="5"/>
<evidence type="ECO:0000313" key="10">
    <source>
        <dbReference type="Proteomes" id="UP001597237"/>
    </source>
</evidence>
<evidence type="ECO:0000259" key="8">
    <source>
        <dbReference type="Pfam" id="PF14850"/>
    </source>
</evidence>
<dbReference type="PIRSF" id="PIRSF000197">
    <property type="entry name" value="Bifunct_PutA"/>
    <property type="match status" value="1"/>
</dbReference>
<dbReference type="Pfam" id="PF00171">
    <property type="entry name" value="Aldedh"/>
    <property type="match status" value="1"/>
</dbReference>
<dbReference type="InterPro" id="IPR016163">
    <property type="entry name" value="Ald_DH_C"/>
</dbReference>
<keyword evidence="2 5" id="KW-0560">Oxidoreductase</keyword>
<dbReference type="Gene3D" id="3.40.309.10">
    <property type="entry name" value="Aldehyde Dehydrogenase, Chain A, domain 2"/>
    <property type="match status" value="1"/>
</dbReference>
<dbReference type="InterPro" id="IPR002872">
    <property type="entry name" value="Proline_DH_dom"/>
</dbReference>
<evidence type="ECO:0000256" key="4">
    <source>
        <dbReference type="ARBA" id="ARBA00048142"/>
    </source>
</evidence>
<feature type="domain" description="Proline dehydrogenase" evidence="7">
    <location>
        <begin position="201"/>
        <end position="492"/>
    </location>
</feature>
<dbReference type="Gene3D" id="1.20.5.460">
    <property type="entry name" value="Single helix bin"/>
    <property type="match status" value="1"/>
</dbReference>
<dbReference type="EC" id="1.2.1.88" evidence="5"/>
<dbReference type="InterPro" id="IPR025703">
    <property type="entry name" value="Bifunct_PutA"/>
</dbReference>
<dbReference type="RefSeq" id="WP_377283881.1">
    <property type="nucleotide sequence ID" value="NZ_JBHRSI010000009.1"/>
</dbReference>
<reference evidence="10" key="1">
    <citation type="journal article" date="2019" name="Int. J. Syst. Evol. Microbiol.">
        <title>The Global Catalogue of Microorganisms (GCM) 10K type strain sequencing project: providing services to taxonomists for standard genome sequencing and annotation.</title>
        <authorList>
            <consortium name="The Broad Institute Genomics Platform"/>
            <consortium name="The Broad Institute Genome Sequencing Center for Infectious Disease"/>
            <person name="Wu L."/>
            <person name="Ma J."/>
        </authorList>
    </citation>
    <scope>NUCLEOTIDE SEQUENCE [LARGE SCALE GENOMIC DNA]</scope>
    <source>
        <strain evidence="10">DFY28</strain>
    </source>
</reference>
<comment type="cofactor">
    <cofactor evidence="5">
        <name>FAD</name>
        <dbReference type="ChEBI" id="CHEBI:57692"/>
    </cofactor>
</comment>
<dbReference type="GO" id="GO:0004657">
    <property type="term" value="F:proline dehydrogenase activity"/>
    <property type="evidence" value="ECO:0007669"/>
    <property type="project" value="UniProtKB-EC"/>
</dbReference>
<dbReference type="InterPro" id="IPR029041">
    <property type="entry name" value="FAD-linked_oxidoreductase-like"/>
</dbReference>
<evidence type="ECO:0000259" key="6">
    <source>
        <dbReference type="Pfam" id="PF00171"/>
    </source>
</evidence>
<evidence type="ECO:0000313" key="9">
    <source>
        <dbReference type="EMBL" id="MFD1784166.1"/>
    </source>
</evidence>
<keyword evidence="5" id="KW-0238">DNA-binding</keyword>
<dbReference type="NCBIfam" id="TIGR01238">
    <property type="entry name" value="D1pyr5carbox3"/>
    <property type="match status" value="1"/>
</dbReference>
<dbReference type="InterPro" id="IPR015590">
    <property type="entry name" value="Aldehyde_DH_dom"/>
</dbReference>
<keyword evidence="5" id="KW-0678">Repressor</keyword>
<dbReference type="InterPro" id="IPR005933">
    <property type="entry name" value="PutA_C"/>
</dbReference>
<dbReference type="SUPFAM" id="SSF51730">
    <property type="entry name" value="FAD-linked oxidoreductase"/>
    <property type="match status" value="1"/>
</dbReference>
<protein>
    <recommendedName>
        <fullName evidence="5">Bifunctional protein PutA</fullName>
    </recommendedName>
    <domain>
        <recommendedName>
            <fullName evidence="5">Proline dehydrogenase</fullName>
            <ecNumber evidence="5">1.5.5.2</ecNumber>
        </recommendedName>
        <alternativeName>
            <fullName evidence="5">Proline oxidase</fullName>
        </alternativeName>
    </domain>
    <domain>
        <recommendedName>
            <fullName evidence="5">Delta-1-pyrroline-5-carboxylate dehydrogenase</fullName>
            <shortName evidence="5">P5C dehydrogenase</shortName>
            <ecNumber evidence="5">1.2.1.88</ecNumber>
        </recommendedName>
        <alternativeName>
            <fullName evidence="5">L-glutamate gamma-semialdehyde dehydrogenase</fullName>
        </alternativeName>
    </domain>
</protein>
<keyword evidence="5" id="KW-0804">Transcription</keyword>
<feature type="domain" description="Aldehyde dehydrogenase" evidence="6">
    <location>
        <begin position="580"/>
        <end position="1029"/>
    </location>
</feature>
<keyword evidence="5" id="KW-0805">Transcription regulation</keyword>
<organism evidence="9 10">
    <name type="scientific">Phenylobacterium terrae</name>
    <dbReference type="NCBI Taxonomy" id="2665495"/>
    <lineage>
        <taxon>Bacteria</taxon>
        <taxon>Pseudomonadati</taxon>
        <taxon>Pseudomonadota</taxon>
        <taxon>Alphaproteobacteria</taxon>
        <taxon>Caulobacterales</taxon>
        <taxon>Caulobacteraceae</taxon>
        <taxon>Phenylobacterium</taxon>
    </lineage>
</organism>
<dbReference type="GO" id="GO:0003842">
    <property type="term" value="F:L-glutamate gamma-semialdehyde dehydrogenase activity"/>
    <property type="evidence" value="ECO:0007669"/>
    <property type="project" value="UniProtKB-EC"/>
</dbReference>
<keyword evidence="10" id="KW-1185">Reference proteome</keyword>
<comment type="function">
    <text evidence="5">Oxidizes proline to glutamate for use as a carbon and nitrogen source.</text>
</comment>
<dbReference type="Pfam" id="PF14850">
    <property type="entry name" value="Pro_dh-DNA_bdg"/>
    <property type="match status" value="1"/>
</dbReference>
<comment type="catalytic activity">
    <reaction evidence="5">
        <text>L-proline + a quinone = (S)-1-pyrroline-5-carboxylate + a quinol + H(+)</text>
        <dbReference type="Rhea" id="RHEA:23784"/>
        <dbReference type="ChEBI" id="CHEBI:15378"/>
        <dbReference type="ChEBI" id="CHEBI:17388"/>
        <dbReference type="ChEBI" id="CHEBI:24646"/>
        <dbReference type="ChEBI" id="CHEBI:60039"/>
        <dbReference type="ChEBI" id="CHEBI:132124"/>
        <dbReference type="EC" id="1.5.5.2"/>
    </reaction>
</comment>
<keyword evidence="5" id="KW-0285">Flavoprotein</keyword>
<feature type="domain" description="Proline dehydrogenase PutA" evidence="8">
    <location>
        <begin position="79"/>
        <end position="192"/>
    </location>
</feature>
<dbReference type="InterPro" id="IPR016160">
    <property type="entry name" value="Ald_DH_CS_CYS"/>
</dbReference>
<dbReference type="SUPFAM" id="SSF81935">
    <property type="entry name" value="N-terminal domain of bifunctional PutA protein"/>
    <property type="match status" value="1"/>
</dbReference>
<dbReference type="InterPro" id="IPR050485">
    <property type="entry name" value="Proline_metab_enzyme"/>
</dbReference>
<dbReference type="NCBIfam" id="NF008869">
    <property type="entry name" value="PRK11904.1"/>
    <property type="match status" value="1"/>
</dbReference>
<evidence type="ECO:0000256" key="1">
    <source>
        <dbReference type="ARBA" id="ARBA00004786"/>
    </source>
</evidence>
<keyword evidence="3 5" id="KW-0520">NAD</keyword>
<evidence type="ECO:0000256" key="2">
    <source>
        <dbReference type="ARBA" id="ARBA00023002"/>
    </source>
</evidence>
<dbReference type="InterPro" id="IPR024089">
    <property type="entry name" value="PRODH_PutA_dom_I/II"/>
</dbReference>
<sequence length="1048" mass="111472">MGLPTEADRGRDIAPPRAAEELSMSWDHLDRFKHQDEAEALAGLLKAQPLSTADRRTVVDEAVQLVEAARRGARKQGVVESFLQEFSLGTREGLALMCLAEALLRTPDEATRDRLIGEKIGGADWASHLGRSDSLFVNASTWGLMLTGKLVDVDEEARRDLPGFLKRLAGRVGEPVIRAAVAQAIRIMGEQFVLGRTIEAALQRAAKEGYLCSFDMLGEGARTAADAARYEAAYAAAIETVGAQANGHGPEAGHGVSVKLSALSPRYEAVQEARVWEELYPRLKRLALIAARADINFTIDAEEADRLVLSLKLLDRLAREPELGDWRGLGLAVQAYQKRGVHVIGAVADLARSSGRRLMVRLVKGAYWDSEIKRAQVNGRQDYPVFTTKPATDLSYLACARALIAASPHLYGQFATHNAHTLAAVKRMADAAGVKVEYQRLHGMGEALYRAADERWGGLTLRAYAPVGGHEDLLPYLVRRLLENGANTSFVHALLDEGVPAAKVVADPVAAVEAAPRPHPKIPKPVDLYGRERRNSEGVDLSVGEERARLAAAVARLKPVEAGALVGGKLTLGCNAPPMTSPADPDLVVGKASEAVKPEIDAAFARARAAQPGWDAAGGPARAKVLRSMGDALEAERERLIALCIREAGKTLPDAVAEIREAADFCRYYAHLAETRMVPETLKGPAGESNVLELHGRGVFVCISPWNFPLAIFTGQVAAALAAGNAVLAKPAEQTPLIAAEAVRLFHGAGLDPDLLALVPGRGETVGAALVSHPDCDGVAFTGGTETAWAINRTLAERKGPIVPFIAETGGLNGMFVDTTALKEQVIDDVVLSAFGSAGQRCSALRLLFLPNETADGLVEGIAGAMDALVVGDPADPATDVGPVIDEEARGNLAAHLERLEREAKVVRRLPAPNRGTFFGPVLAEVPSARFLEREVFGPILHVVRYDPARLREAAADLAASGYGLTLGVHSRIESFAEEVRRLVPAGNVYVNRSIIGAVVGVQPFGGEGLSGTGPKAGGPNALSRYCLERAVSINIAAQGGDPALLNL</sequence>
<dbReference type="InterPro" id="IPR016162">
    <property type="entry name" value="Ald_DH_N"/>
</dbReference>
<name>A0ABW4N2L8_9CAUL</name>
<dbReference type="Proteomes" id="UP001597237">
    <property type="component" value="Unassembled WGS sequence"/>
</dbReference>
<gene>
    <name evidence="9" type="primary">putA</name>
    <name evidence="9" type="ORF">ACFSC0_12225</name>
</gene>
<evidence type="ECO:0000256" key="5">
    <source>
        <dbReference type="PIRNR" id="PIRNR000197"/>
    </source>
</evidence>
<comment type="pathway">
    <text evidence="1 5">Amino-acid degradation; L-proline degradation into L-glutamate; L-glutamate from L-proline: step 2/2.</text>
</comment>
<dbReference type="InterPro" id="IPR016161">
    <property type="entry name" value="Ald_DH/histidinol_DH"/>
</dbReference>
<proteinExistence type="inferred from homology"/>
<comment type="similarity">
    <text evidence="5">In the N-terminal section; belongs to the proline dehydrogenase family.</text>
</comment>
<evidence type="ECO:0000256" key="3">
    <source>
        <dbReference type="ARBA" id="ARBA00023027"/>
    </source>
</evidence>
<evidence type="ECO:0000259" key="7">
    <source>
        <dbReference type="Pfam" id="PF01619"/>
    </source>
</evidence>
<dbReference type="PANTHER" id="PTHR42862">
    <property type="entry name" value="DELTA-1-PYRROLINE-5-CARBOXYLATE DEHYDROGENASE 1, ISOFORM A-RELATED"/>
    <property type="match status" value="1"/>
</dbReference>
<dbReference type="SUPFAM" id="SSF53720">
    <property type="entry name" value="ALDH-like"/>
    <property type="match status" value="1"/>
</dbReference>
<keyword evidence="5" id="KW-0642">Proline metabolism</keyword>
<dbReference type="PANTHER" id="PTHR42862:SF1">
    <property type="entry name" value="DELTA-1-PYRROLINE-5-CARBOXYLATE DEHYDROGENASE 2, ISOFORM A-RELATED"/>
    <property type="match status" value="1"/>
</dbReference>
<comment type="pathway">
    <text evidence="5">Amino-acid degradation; L-proline degradation into L-glutamate; L-glutamate from L-proline: step 1/2.</text>
</comment>
<comment type="similarity">
    <text evidence="5">In the C-terminal section; belongs to the aldehyde dehydrogenase family.</text>
</comment>
<dbReference type="PROSITE" id="PS00070">
    <property type="entry name" value="ALDEHYDE_DEHYDR_CYS"/>
    <property type="match status" value="1"/>
</dbReference>
<dbReference type="EMBL" id="JBHUEY010000001">
    <property type="protein sequence ID" value="MFD1784166.1"/>
    <property type="molecule type" value="Genomic_DNA"/>
</dbReference>